<dbReference type="STRING" id="3641.A0A061EGJ1"/>
<sequence length="262" mass="29522">MYPPELGITVTERTMAEASRLVSSSSARTINQIPSSFQSKLNSHKLQSHNVSVRFRAASRKRDYSSLISKKDSRSGRRRLITISTADARWHGTWSCDFLVSLKDLDLDDLVEDDEQKDAQVYINLSIQKHASFGLSIDGRIVTSFTRKCGICSSPYCREIDTYFNVWVLASSRDHAATHQLPEIGGDDPSVIYVKPGYEANLDSLIQDTIRLTTTTKDTCSESCQKSEPTLRYIGKKNAASIDKRWCRLLELRKANLHDANI</sequence>
<dbReference type="HOGENOM" id="CLU_096959_0_0_1"/>
<dbReference type="Proteomes" id="UP000026915">
    <property type="component" value="Chromosome 2"/>
</dbReference>
<gene>
    <name evidence="1" type="ORF">TCM_011315</name>
</gene>
<dbReference type="AlphaFoldDB" id="A0A061EGJ1"/>
<dbReference type="PANTHER" id="PTHR37734">
    <property type="entry name" value="LARGE RIBOSOMAL RNA SUBUNIT ACCUMULATION PROTEIN YCED HOMOLOG 2, CHLOROPLASTIC"/>
    <property type="match status" value="1"/>
</dbReference>
<evidence type="ECO:0000313" key="1">
    <source>
        <dbReference type="EMBL" id="EOY01424.1"/>
    </source>
</evidence>
<protein>
    <submittedName>
        <fullName evidence="1">Uncharacterized protein isoform 2</fullName>
    </submittedName>
</protein>
<dbReference type="InterPro" id="IPR044985">
    <property type="entry name" value="YceD_plant"/>
</dbReference>
<dbReference type="OMA" id="CKCSPAL"/>
<proteinExistence type="predicted"/>
<organism evidence="1 2">
    <name type="scientific">Theobroma cacao</name>
    <name type="common">Cacao</name>
    <name type="synonym">Cocoa</name>
    <dbReference type="NCBI Taxonomy" id="3641"/>
    <lineage>
        <taxon>Eukaryota</taxon>
        <taxon>Viridiplantae</taxon>
        <taxon>Streptophyta</taxon>
        <taxon>Embryophyta</taxon>
        <taxon>Tracheophyta</taxon>
        <taxon>Spermatophyta</taxon>
        <taxon>Magnoliopsida</taxon>
        <taxon>eudicotyledons</taxon>
        <taxon>Gunneridae</taxon>
        <taxon>Pentapetalae</taxon>
        <taxon>rosids</taxon>
        <taxon>malvids</taxon>
        <taxon>Malvales</taxon>
        <taxon>Malvaceae</taxon>
        <taxon>Byttnerioideae</taxon>
        <taxon>Theobroma</taxon>
    </lineage>
</organism>
<accession>A0A061EGJ1</accession>
<dbReference type="InterPro" id="IPR003772">
    <property type="entry name" value="YceD"/>
</dbReference>
<reference evidence="1 2" key="1">
    <citation type="journal article" date="2013" name="Genome Biol.">
        <title>The genome sequence of the most widely cultivated cacao type and its use to identify candidate genes regulating pod color.</title>
        <authorList>
            <person name="Motamayor J.C."/>
            <person name="Mockaitis K."/>
            <person name="Schmutz J."/>
            <person name="Haiminen N."/>
            <person name="Iii D.L."/>
            <person name="Cornejo O."/>
            <person name="Findley S.D."/>
            <person name="Zheng P."/>
            <person name="Utro F."/>
            <person name="Royaert S."/>
            <person name="Saski C."/>
            <person name="Jenkins J."/>
            <person name="Podicheti R."/>
            <person name="Zhao M."/>
            <person name="Scheffler B.E."/>
            <person name="Stack J.C."/>
            <person name="Feltus F.A."/>
            <person name="Mustiga G.M."/>
            <person name="Amores F."/>
            <person name="Phillips W."/>
            <person name="Marelli J.P."/>
            <person name="May G.D."/>
            <person name="Shapiro H."/>
            <person name="Ma J."/>
            <person name="Bustamante C.D."/>
            <person name="Schnell R.J."/>
            <person name="Main D."/>
            <person name="Gilbert D."/>
            <person name="Parida L."/>
            <person name="Kuhn D.N."/>
        </authorList>
    </citation>
    <scope>NUCLEOTIDE SEQUENCE [LARGE SCALE GENOMIC DNA]</scope>
    <source>
        <strain evidence="2">cv. Matina 1-6</strain>
    </source>
</reference>
<dbReference type="Pfam" id="PF02620">
    <property type="entry name" value="YceD"/>
    <property type="match status" value="1"/>
</dbReference>
<evidence type="ECO:0000313" key="2">
    <source>
        <dbReference type="Proteomes" id="UP000026915"/>
    </source>
</evidence>
<name>A0A061EGJ1_THECC</name>
<dbReference type="Gramene" id="EOY01424">
    <property type="protein sequence ID" value="EOY01424"/>
    <property type="gene ID" value="TCM_011315"/>
</dbReference>
<dbReference type="FunCoup" id="A0A061EGJ1">
    <property type="interactions" value="1461"/>
</dbReference>
<keyword evidence="2" id="KW-1185">Reference proteome</keyword>
<dbReference type="InParanoid" id="A0A061EGJ1"/>
<dbReference type="EMBL" id="CM001880">
    <property type="protein sequence ID" value="EOY01424.1"/>
    <property type="molecule type" value="Genomic_DNA"/>
</dbReference>
<dbReference type="PANTHER" id="PTHR37734:SF1">
    <property type="entry name" value="LARGE RIBOSOMAL RNA SUBUNIT ACCUMULATION PROTEIN YCED HOMOLOG 2, CHLOROPLASTIC"/>
    <property type="match status" value="1"/>
</dbReference>
<dbReference type="eggNOG" id="ENOG502QPK5">
    <property type="taxonomic scope" value="Eukaryota"/>
</dbReference>